<gene>
    <name evidence="2" type="ORF">K9V48_18550</name>
</gene>
<dbReference type="PANTHER" id="PTHR43617">
    <property type="entry name" value="L-AMINO ACID N-ACETYLTRANSFERASE"/>
    <property type="match status" value="1"/>
</dbReference>
<dbReference type="InterPro" id="IPR016181">
    <property type="entry name" value="Acyl_CoA_acyltransferase"/>
</dbReference>
<keyword evidence="3" id="KW-1185">Reference proteome</keyword>
<dbReference type="Proteomes" id="UP001165287">
    <property type="component" value="Unassembled WGS sequence"/>
</dbReference>
<evidence type="ECO:0000313" key="3">
    <source>
        <dbReference type="Proteomes" id="UP001165287"/>
    </source>
</evidence>
<proteinExistence type="predicted"/>
<comment type="caution">
    <text evidence="2">The sequence shown here is derived from an EMBL/GenBank/DDBJ whole genome shotgun (WGS) entry which is preliminary data.</text>
</comment>
<sequence>MVVIEIRLSKKNDFEQLIDLDHRIWSPNITPGTIKWNSVNEFAIRNPEGSQVVALVDGEVVGYLGFQSPTPLGTNQHVKEIDIAVDPRFQARGIGKQLIEKGKTIAKEKGLRKLSLRVLATNKGAIEFYKKCGFIEQGKLINEFLIGGKYVDDYLMYMLLN</sequence>
<feature type="domain" description="N-acetyltransferase" evidence="1">
    <location>
        <begin position="4"/>
        <end position="161"/>
    </location>
</feature>
<dbReference type="InterPro" id="IPR000182">
    <property type="entry name" value="GNAT_dom"/>
</dbReference>
<protein>
    <submittedName>
        <fullName evidence="2">GNAT family N-acetyltransferase</fullName>
    </submittedName>
</protein>
<dbReference type="SUPFAM" id="SSF55729">
    <property type="entry name" value="Acyl-CoA N-acyltransferases (Nat)"/>
    <property type="match status" value="1"/>
</dbReference>
<dbReference type="EMBL" id="JAIQUM010000049">
    <property type="protein sequence ID" value="MBZ5752197.1"/>
    <property type="molecule type" value="Genomic_DNA"/>
</dbReference>
<accession>A0ABS7UV57</accession>
<dbReference type="Pfam" id="PF00583">
    <property type="entry name" value="Acetyltransf_1"/>
    <property type="match status" value="1"/>
</dbReference>
<dbReference type="CDD" id="cd04301">
    <property type="entry name" value="NAT_SF"/>
    <property type="match status" value="1"/>
</dbReference>
<evidence type="ECO:0000259" key="1">
    <source>
        <dbReference type="PROSITE" id="PS51186"/>
    </source>
</evidence>
<dbReference type="PROSITE" id="PS51186">
    <property type="entry name" value="GNAT"/>
    <property type="match status" value="1"/>
</dbReference>
<organism evidence="2 3">
    <name type="scientific">Metabacillus rhizolycopersici</name>
    <dbReference type="NCBI Taxonomy" id="2875709"/>
    <lineage>
        <taxon>Bacteria</taxon>
        <taxon>Bacillati</taxon>
        <taxon>Bacillota</taxon>
        <taxon>Bacilli</taxon>
        <taxon>Bacillales</taxon>
        <taxon>Bacillaceae</taxon>
        <taxon>Metabacillus</taxon>
    </lineage>
</organism>
<reference evidence="2" key="1">
    <citation type="submission" date="2024-05" db="EMBL/GenBank/DDBJ databases">
        <title>Metabacillus sp. nov., isolated from the rhizosphere soil of tomato plants.</title>
        <authorList>
            <person name="Ma R."/>
        </authorList>
    </citation>
    <scope>NUCLEOTIDE SEQUENCE</scope>
    <source>
        <strain evidence="2">DBTR6</strain>
    </source>
</reference>
<dbReference type="PIRSF" id="PIRSF037663">
    <property type="entry name" value="Acetyltransf_GNAT_prd"/>
    <property type="match status" value="1"/>
</dbReference>
<dbReference type="InterPro" id="IPR050276">
    <property type="entry name" value="MshD_Acetyltransferase"/>
</dbReference>
<dbReference type="PANTHER" id="PTHR43617:SF33">
    <property type="entry name" value="SPORE COAT POLYSACCHARIDE BIOSYNTHESIS PROTEIN SPSD"/>
    <property type="match status" value="1"/>
</dbReference>
<name>A0ABS7UV57_9BACI</name>
<dbReference type="Gene3D" id="3.40.630.30">
    <property type="match status" value="1"/>
</dbReference>
<evidence type="ECO:0000313" key="2">
    <source>
        <dbReference type="EMBL" id="MBZ5752197.1"/>
    </source>
</evidence>
<dbReference type="InterPro" id="IPR017255">
    <property type="entry name" value="AcTrfase_GNAT_prd"/>
</dbReference>